<dbReference type="PROSITE" id="PS50937">
    <property type="entry name" value="HTH_MERR_2"/>
    <property type="match status" value="1"/>
</dbReference>
<evidence type="ECO:0000256" key="1">
    <source>
        <dbReference type="ARBA" id="ARBA00022491"/>
    </source>
</evidence>
<evidence type="ECO:0000256" key="2">
    <source>
        <dbReference type="ARBA" id="ARBA00023015"/>
    </source>
</evidence>
<dbReference type="Proteomes" id="UP001169242">
    <property type="component" value="Unassembled WGS sequence"/>
</dbReference>
<dbReference type="AlphaFoldDB" id="A0AA42DL55"/>
<evidence type="ECO:0000259" key="5">
    <source>
        <dbReference type="PROSITE" id="PS50937"/>
    </source>
</evidence>
<keyword evidence="2" id="KW-0805">Transcription regulation</keyword>
<keyword evidence="4" id="KW-0804">Transcription</keyword>
<name>A0AA42DL55_9FIRM</name>
<dbReference type="GO" id="GO:0003677">
    <property type="term" value="F:DNA binding"/>
    <property type="evidence" value="ECO:0007669"/>
    <property type="project" value="UniProtKB-KW"/>
</dbReference>
<gene>
    <name evidence="6" type="ORF">PBV87_05710</name>
</gene>
<dbReference type="InterPro" id="IPR000551">
    <property type="entry name" value="MerR-type_HTH_dom"/>
</dbReference>
<keyword evidence="7" id="KW-1185">Reference proteome</keyword>
<evidence type="ECO:0000313" key="7">
    <source>
        <dbReference type="Proteomes" id="UP001169242"/>
    </source>
</evidence>
<dbReference type="InterPro" id="IPR009061">
    <property type="entry name" value="DNA-bd_dom_put_sf"/>
</dbReference>
<dbReference type="GO" id="GO:0003700">
    <property type="term" value="F:DNA-binding transcription factor activity"/>
    <property type="evidence" value="ECO:0007669"/>
    <property type="project" value="InterPro"/>
</dbReference>
<evidence type="ECO:0000256" key="4">
    <source>
        <dbReference type="ARBA" id="ARBA00023163"/>
    </source>
</evidence>
<organism evidence="6 7">
    <name type="scientific">Holtiella tumoricola</name>
    <dbReference type="NCBI Taxonomy" id="3018743"/>
    <lineage>
        <taxon>Bacteria</taxon>
        <taxon>Bacillati</taxon>
        <taxon>Bacillota</taxon>
        <taxon>Clostridia</taxon>
        <taxon>Lachnospirales</taxon>
        <taxon>Cellulosilyticaceae</taxon>
        <taxon>Holtiella</taxon>
    </lineage>
</organism>
<dbReference type="InterPro" id="IPR047057">
    <property type="entry name" value="MerR_fam"/>
</dbReference>
<protein>
    <submittedName>
        <fullName evidence="6">MerR family transcriptional regulator</fullName>
    </submittedName>
</protein>
<dbReference type="EMBL" id="JAQIFT010000021">
    <property type="protein sequence ID" value="MDA3730994.1"/>
    <property type="molecule type" value="Genomic_DNA"/>
</dbReference>
<reference evidence="6" key="1">
    <citation type="journal article" date="2023" name="Int. J. Syst. Evol. Microbiol.">
        <title>&lt;i&gt;Holtiella tumoricola&lt;/i&gt; gen. nov. sp. nov., isolated from a human clinical sample.</title>
        <authorList>
            <person name="Allen-Vercoe E."/>
            <person name="Daigneault M.C."/>
            <person name="Vancuren S.J."/>
            <person name="Cochrane K."/>
            <person name="O'Neal L.L."/>
            <person name="Sankaranarayanan K."/>
            <person name="Lawson P.A."/>
        </authorList>
    </citation>
    <scope>NUCLEOTIDE SEQUENCE</scope>
    <source>
        <strain evidence="6">CC70A</strain>
    </source>
</reference>
<dbReference type="SMART" id="SM00422">
    <property type="entry name" value="HTH_MERR"/>
    <property type="match status" value="1"/>
</dbReference>
<dbReference type="PANTHER" id="PTHR30204">
    <property type="entry name" value="REDOX-CYCLING DRUG-SENSING TRANSCRIPTIONAL ACTIVATOR SOXR"/>
    <property type="match status" value="1"/>
</dbReference>
<dbReference type="RefSeq" id="WP_271011465.1">
    <property type="nucleotide sequence ID" value="NZ_JAQIFT010000021.1"/>
</dbReference>
<proteinExistence type="predicted"/>
<sequence length="275" mass="32256">MVLDREEYFFKPRYKIGEVCKALGTTKDALRYYESSGILVPKRNEHNGYKYYSIADLEILNVTLFLRAIEVPIQEIPRFLQCKDRDSYGELLDEQIEKVTQRINYWTYIKTLLSYFQKALEDYKQDPNAVTLVKDVKFKFHKGQFDYEKGDIEKMAASKNATIGTYHISKLKIVGKNWILTNREDLSDMIIGHLCDENDTTEDVSTCTLPQALLITTLESLDKLPTIVKSIWEQYEKEYEFADKVYFVEHAFFNVFNQGELLRNIYLPIVRTKVS</sequence>
<feature type="domain" description="HTH merR-type" evidence="5">
    <location>
        <begin position="13"/>
        <end position="82"/>
    </location>
</feature>
<dbReference type="SUPFAM" id="SSF46955">
    <property type="entry name" value="Putative DNA-binding domain"/>
    <property type="match status" value="1"/>
</dbReference>
<dbReference type="Pfam" id="PF13411">
    <property type="entry name" value="MerR_1"/>
    <property type="match status" value="1"/>
</dbReference>
<dbReference type="Gene3D" id="1.10.1660.10">
    <property type="match status" value="1"/>
</dbReference>
<accession>A0AA42DL55</accession>
<keyword evidence="1" id="KW-0678">Repressor</keyword>
<evidence type="ECO:0000313" key="6">
    <source>
        <dbReference type="EMBL" id="MDA3730994.1"/>
    </source>
</evidence>
<comment type="caution">
    <text evidence="6">The sequence shown here is derived from an EMBL/GenBank/DDBJ whole genome shotgun (WGS) entry which is preliminary data.</text>
</comment>
<keyword evidence="3" id="KW-0238">DNA-binding</keyword>
<evidence type="ECO:0000256" key="3">
    <source>
        <dbReference type="ARBA" id="ARBA00023125"/>
    </source>
</evidence>
<dbReference type="CDD" id="cd00592">
    <property type="entry name" value="HTH_MerR-like"/>
    <property type="match status" value="1"/>
</dbReference>
<dbReference type="PANTHER" id="PTHR30204:SF69">
    <property type="entry name" value="MERR-FAMILY TRANSCRIPTIONAL REGULATOR"/>
    <property type="match status" value="1"/>
</dbReference>